<evidence type="ECO:0000313" key="2">
    <source>
        <dbReference type="EMBL" id="PAV75923.1"/>
    </source>
</evidence>
<comment type="caution">
    <text evidence="2">The sequence shown here is derived from an EMBL/GenBank/DDBJ whole genome shotgun (WGS) entry which is preliminary data.</text>
</comment>
<dbReference type="InterPro" id="IPR002619">
    <property type="entry name" value="CX"/>
</dbReference>
<sequence>MDASTYASGVRNAVFSSNTGYFTGASNTNTYIITRHEPYFAYGNYDYYYGPRYYDYNRYSLEMQMCRYVFDTEYTSTNTNTKIDIKDSNSTDAASSLLDTIEDDDFDNSTSTEKPFIPEGGTAHITKAKETFGKVQFQNGTRIKEFSFGCKRHQVCCGLECCDTDESRWIYWE</sequence>
<evidence type="ECO:0000259" key="1">
    <source>
        <dbReference type="Pfam" id="PF01705"/>
    </source>
</evidence>
<protein>
    <recommendedName>
        <fullName evidence="1">CX domain-containing protein</fullName>
    </recommendedName>
</protein>
<accession>A0A2A2KQ38</accession>
<dbReference type="EMBL" id="LIAE01008011">
    <property type="protein sequence ID" value="PAV75923.1"/>
    <property type="molecule type" value="Genomic_DNA"/>
</dbReference>
<reference evidence="2 3" key="1">
    <citation type="journal article" date="2017" name="Curr. Biol.">
        <title>Genome architecture and evolution of a unichromosomal asexual nematode.</title>
        <authorList>
            <person name="Fradin H."/>
            <person name="Zegar C."/>
            <person name="Gutwein M."/>
            <person name="Lucas J."/>
            <person name="Kovtun M."/>
            <person name="Corcoran D."/>
            <person name="Baugh L.R."/>
            <person name="Kiontke K."/>
            <person name="Gunsalus K."/>
            <person name="Fitch D.H."/>
            <person name="Piano F."/>
        </authorList>
    </citation>
    <scope>NUCLEOTIDE SEQUENCE [LARGE SCALE GENOMIC DNA]</scope>
    <source>
        <strain evidence="2">PF1309</strain>
    </source>
</reference>
<dbReference type="Proteomes" id="UP000218231">
    <property type="component" value="Unassembled WGS sequence"/>
</dbReference>
<proteinExistence type="predicted"/>
<evidence type="ECO:0000313" key="3">
    <source>
        <dbReference type="Proteomes" id="UP000218231"/>
    </source>
</evidence>
<organism evidence="2 3">
    <name type="scientific">Diploscapter pachys</name>
    <dbReference type="NCBI Taxonomy" id="2018661"/>
    <lineage>
        <taxon>Eukaryota</taxon>
        <taxon>Metazoa</taxon>
        <taxon>Ecdysozoa</taxon>
        <taxon>Nematoda</taxon>
        <taxon>Chromadorea</taxon>
        <taxon>Rhabditida</taxon>
        <taxon>Rhabditina</taxon>
        <taxon>Rhabditomorpha</taxon>
        <taxon>Rhabditoidea</taxon>
        <taxon>Rhabditidae</taxon>
        <taxon>Diploscapter</taxon>
    </lineage>
</organism>
<dbReference type="PANTHER" id="PTHR47520:SF11">
    <property type="entry name" value="CX DOMAIN-CONTAINING PROTEIN"/>
    <property type="match status" value="1"/>
</dbReference>
<feature type="domain" description="CX" evidence="1">
    <location>
        <begin position="124"/>
        <end position="162"/>
    </location>
</feature>
<gene>
    <name evidence="2" type="ORF">WR25_02018</name>
</gene>
<dbReference type="Pfam" id="PF01705">
    <property type="entry name" value="CX"/>
    <property type="match status" value="1"/>
</dbReference>
<keyword evidence="3" id="KW-1185">Reference proteome</keyword>
<name>A0A2A2KQ38_9BILA</name>
<dbReference type="PANTHER" id="PTHR47520">
    <property type="entry name" value="CX DOMAIN-CONTAINING PROTEIN-RELATED"/>
    <property type="match status" value="1"/>
</dbReference>
<dbReference type="AlphaFoldDB" id="A0A2A2KQ38"/>